<comment type="similarity">
    <text evidence="1">Belongs to the AHA1 family.</text>
</comment>
<dbReference type="CDD" id="cd07814">
    <property type="entry name" value="SRPBCC_CalC_Aha1-like"/>
    <property type="match status" value="1"/>
</dbReference>
<proteinExistence type="inferred from homology"/>
<dbReference type="InterPro" id="IPR013538">
    <property type="entry name" value="ASHA1/2-like_C"/>
</dbReference>
<dbReference type="OrthoDB" id="9800631at2"/>
<feature type="domain" description="Activator of Hsp90 ATPase homologue 1/2-like C-terminal" evidence="2">
    <location>
        <begin position="16"/>
        <end position="144"/>
    </location>
</feature>
<evidence type="ECO:0000313" key="4">
    <source>
        <dbReference type="Proteomes" id="UP000309488"/>
    </source>
</evidence>
<accession>A0A4V5P0H5</accession>
<gene>
    <name evidence="3" type="ORF">FA048_19475</name>
</gene>
<sequence length="164" mass="19096">MENFDWTSFTIKIAVKAKIEDLYRAWASSGEIEKWFLSEADYQDSNGKKIDKDQLTVTDNTYFWRWFLYEETESGKIIEANGKDTFAFTFAGNCVVTIKLTEENDHTIVNLNHSNIPTDDNSKRNIRLGCHNGWSFYLVNLKSVYEGGLDLRNKDNRFKPMLNN</sequence>
<keyword evidence="4" id="KW-1185">Reference proteome</keyword>
<organism evidence="3 4">
    <name type="scientific">Pedobacter polaris</name>
    <dbReference type="NCBI Taxonomy" id="2571273"/>
    <lineage>
        <taxon>Bacteria</taxon>
        <taxon>Pseudomonadati</taxon>
        <taxon>Bacteroidota</taxon>
        <taxon>Sphingobacteriia</taxon>
        <taxon>Sphingobacteriales</taxon>
        <taxon>Sphingobacteriaceae</taxon>
        <taxon>Pedobacter</taxon>
    </lineage>
</organism>
<dbReference type="Pfam" id="PF08327">
    <property type="entry name" value="AHSA1"/>
    <property type="match status" value="1"/>
</dbReference>
<dbReference type="SUPFAM" id="SSF55961">
    <property type="entry name" value="Bet v1-like"/>
    <property type="match status" value="1"/>
</dbReference>
<comment type="caution">
    <text evidence="3">The sequence shown here is derived from an EMBL/GenBank/DDBJ whole genome shotgun (WGS) entry which is preliminary data.</text>
</comment>
<dbReference type="AlphaFoldDB" id="A0A4V5P0H5"/>
<dbReference type="Proteomes" id="UP000309488">
    <property type="component" value="Unassembled WGS sequence"/>
</dbReference>
<dbReference type="InterPro" id="IPR023393">
    <property type="entry name" value="START-like_dom_sf"/>
</dbReference>
<evidence type="ECO:0000259" key="2">
    <source>
        <dbReference type="Pfam" id="PF08327"/>
    </source>
</evidence>
<reference evidence="3 4" key="1">
    <citation type="submission" date="2019-04" db="EMBL/GenBank/DDBJ databases">
        <title>Pedobacter sp. RP-3-22 sp. nov., isolated from Arctic soil.</title>
        <authorList>
            <person name="Dahal R.H."/>
            <person name="Kim D.-U."/>
        </authorList>
    </citation>
    <scope>NUCLEOTIDE SEQUENCE [LARGE SCALE GENOMIC DNA]</scope>
    <source>
        <strain evidence="3 4">RP-3-22</strain>
    </source>
</reference>
<name>A0A4V5P0H5_9SPHI</name>
<evidence type="ECO:0000256" key="1">
    <source>
        <dbReference type="ARBA" id="ARBA00006817"/>
    </source>
</evidence>
<dbReference type="EMBL" id="SWBR01000007">
    <property type="protein sequence ID" value="TKC04643.1"/>
    <property type="molecule type" value="Genomic_DNA"/>
</dbReference>
<dbReference type="RefSeq" id="WP_136844314.1">
    <property type="nucleotide sequence ID" value="NZ_SWBR01000007.1"/>
</dbReference>
<dbReference type="Gene3D" id="3.30.530.20">
    <property type="match status" value="1"/>
</dbReference>
<evidence type="ECO:0000313" key="3">
    <source>
        <dbReference type="EMBL" id="TKC04643.1"/>
    </source>
</evidence>
<protein>
    <submittedName>
        <fullName evidence="3">SRPBCC domain-containing protein</fullName>
    </submittedName>
</protein>